<reference evidence="5" key="1">
    <citation type="submission" date="2023-11" db="EMBL/GenBank/DDBJ databases">
        <title>Genome assemblies of two species of porcelain crab, Petrolisthes cinctipes and Petrolisthes manimaculis (Anomura: Porcellanidae).</title>
        <authorList>
            <person name="Angst P."/>
        </authorList>
    </citation>
    <scope>NUCLEOTIDE SEQUENCE</scope>
    <source>
        <strain evidence="5">PB745_02</strain>
        <tissue evidence="5">Gill</tissue>
    </source>
</reference>
<gene>
    <name evidence="5" type="ORF">Pmani_030621</name>
</gene>
<comment type="caution">
    <text evidence="5">The sequence shown here is derived from an EMBL/GenBank/DDBJ whole genome shotgun (WGS) entry which is preliminary data.</text>
</comment>
<dbReference type="EMBL" id="JAWZYT010003745">
    <property type="protein sequence ID" value="KAK4296933.1"/>
    <property type="molecule type" value="Genomic_DNA"/>
</dbReference>
<dbReference type="Gene3D" id="3.40.390.10">
    <property type="entry name" value="Collagenase (Catalytic Domain)"/>
    <property type="match status" value="1"/>
</dbReference>
<dbReference type="InterPro" id="IPR001506">
    <property type="entry name" value="Peptidase_M12A"/>
</dbReference>
<feature type="chain" id="PRO_5042111849" description="Peptidase M12A domain-containing protein" evidence="3">
    <location>
        <begin position="20"/>
        <end position="148"/>
    </location>
</feature>
<evidence type="ECO:0000256" key="1">
    <source>
        <dbReference type="ARBA" id="ARBA00001947"/>
    </source>
</evidence>
<evidence type="ECO:0000313" key="6">
    <source>
        <dbReference type="Proteomes" id="UP001292094"/>
    </source>
</evidence>
<dbReference type="Proteomes" id="UP001292094">
    <property type="component" value="Unassembled WGS sequence"/>
</dbReference>
<feature type="signal peptide" evidence="3">
    <location>
        <begin position="1"/>
        <end position="19"/>
    </location>
</feature>
<sequence>MVSWTHLCLLSVLVAAVVAPPSEDYWKDLEEIFGDGDEEPVTQEPEMCPCSYTCEAYVPEVLESAIPGQSLGGLWAGCGLHRPPVPGRSWPLPKIPLEIADEFNFTSIRGLKNGVELLEKATCLKFVNVTHRDEPYVRIVPGKGGCNA</sequence>
<dbReference type="AlphaFoldDB" id="A0AAE1NWB3"/>
<accession>A0AAE1NWB3</accession>
<proteinExistence type="predicted"/>
<feature type="domain" description="Peptidase M12A" evidence="4">
    <location>
        <begin position="64"/>
        <end position="148"/>
    </location>
</feature>
<dbReference type="PROSITE" id="PS51864">
    <property type="entry name" value="ASTACIN"/>
    <property type="match status" value="1"/>
</dbReference>
<keyword evidence="3" id="KW-0732">Signal</keyword>
<evidence type="ECO:0000256" key="3">
    <source>
        <dbReference type="SAM" id="SignalP"/>
    </source>
</evidence>
<protein>
    <recommendedName>
        <fullName evidence="4">Peptidase M12A domain-containing protein</fullName>
    </recommendedName>
</protein>
<organism evidence="5 6">
    <name type="scientific">Petrolisthes manimaculis</name>
    <dbReference type="NCBI Taxonomy" id="1843537"/>
    <lineage>
        <taxon>Eukaryota</taxon>
        <taxon>Metazoa</taxon>
        <taxon>Ecdysozoa</taxon>
        <taxon>Arthropoda</taxon>
        <taxon>Crustacea</taxon>
        <taxon>Multicrustacea</taxon>
        <taxon>Malacostraca</taxon>
        <taxon>Eumalacostraca</taxon>
        <taxon>Eucarida</taxon>
        <taxon>Decapoda</taxon>
        <taxon>Pleocyemata</taxon>
        <taxon>Anomura</taxon>
        <taxon>Galatheoidea</taxon>
        <taxon>Porcellanidae</taxon>
        <taxon>Petrolisthes</taxon>
    </lineage>
</organism>
<comment type="cofactor">
    <cofactor evidence="1">
        <name>Zn(2+)</name>
        <dbReference type="ChEBI" id="CHEBI:29105"/>
    </cofactor>
</comment>
<dbReference type="InterPro" id="IPR024079">
    <property type="entry name" value="MetalloPept_cat_dom_sf"/>
</dbReference>
<evidence type="ECO:0000313" key="5">
    <source>
        <dbReference type="EMBL" id="KAK4296933.1"/>
    </source>
</evidence>
<dbReference type="GO" id="GO:0004222">
    <property type="term" value="F:metalloendopeptidase activity"/>
    <property type="evidence" value="ECO:0007669"/>
    <property type="project" value="InterPro"/>
</dbReference>
<evidence type="ECO:0000259" key="4">
    <source>
        <dbReference type="PROSITE" id="PS51864"/>
    </source>
</evidence>
<keyword evidence="6" id="KW-1185">Reference proteome</keyword>
<comment type="caution">
    <text evidence="2">Lacks conserved residue(s) required for the propagation of feature annotation.</text>
</comment>
<dbReference type="GO" id="GO:0006508">
    <property type="term" value="P:proteolysis"/>
    <property type="evidence" value="ECO:0007669"/>
    <property type="project" value="InterPro"/>
</dbReference>
<name>A0AAE1NWB3_9EUCA</name>
<evidence type="ECO:0000256" key="2">
    <source>
        <dbReference type="PROSITE-ProRule" id="PRU01211"/>
    </source>
</evidence>